<sequence length="290" mass="34222">MDQGDENPKYQQPHEQRINSQMKKPVKLSQLIMKKYSEQIGQHTQSAMPILSWWQQLNMDDFSLKDKNLQDYQNHSQKFPFDNLGLQGQQQVPMFQQVYYSQQHQLYGFEQQQFSSLNYNGYGYYVSPQMPQYHISPQQLTPLDSISSNSISLNDEGIKKKKKNKSNKSKKDKKKKRKKASNSSSSFSSSDSSMRSSRSDSQIKKKTTSFLHNEDNWKCKYCYNINFRHRGECNRCRKSRDQADSRVKRFIPNPNDWKCNICGNFNFARRRRCNRCKTEKSQATLSQHSE</sequence>
<feature type="region of interest" description="Disordered" evidence="5">
    <location>
        <begin position="1"/>
        <end position="23"/>
    </location>
</feature>
<organism evidence="7 8">
    <name type="scientific">Paramecium pentaurelia</name>
    <dbReference type="NCBI Taxonomy" id="43138"/>
    <lineage>
        <taxon>Eukaryota</taxon>
        <taxon>Sar</taxon>
        <taxon>Alveolata</taxon>
        <taxon>Ciliophora</taxon>
        <taxon>Intramacronucleata</taxon>
        <taxon>Oligohymenophorea</taxon>
        <taxon>Peniculida</taxon>
        <taxon>Parameciidae</taxon>
        <taxon>Paramecium</taxon>
    </lineage>
</organism>
<evidence type="ECO:0000256" key="5">
    <source>
        <dbReference type="SAM" id="MobiDB-lite"/>
    </source>
</evidence>
<evidence type="ECO:0000313" key="7">
    <source>
        <dbReference type="EMBL" id="CAD8158180.1"/>
    </source>
</evidence>
<accession>A0A8S1U0K1</accession>
<dbReference type="Pfam" id="PF00641">
    <property type="entry name" value="Zn_ribbon_RanBP"/>
    <property type="match status" value="1"/>
</dbReference>
<dbReference type="GO" id="GO:0008270">
    <property type="term" value="F:zinc ion binding"/>
    <property type="evidence" value="ECO:0007669"/>
    <property type="project" value="UniProtKB-KW"/>
</dbReference>
<name>A0A8S1U0K1_9CILI</name>
<feature type="compositionally biased region" description="Basic and acidic residues" evidence="5">
    <location>
        <begin position="1"/>
        <end position="17"/>
    </location>
</feature>
<dbReference type="InterPro" id="IPR001876">
    <property type="entry name" value="Znf_RanBP2"/>
</dbReference>
<protein>
    <recommendedName>
        <fullName evidence="6">RanBP2-type domain-containing protein</fullName>
    </recommendedName>
</protein>
<feature type="compositionally biased region" description="Basic residues" evidence="5">
    <location>
        <begin position="159"/>
        <end position="180"/>
    </location>
</feature>
<keyword evidence="1" id="KW-0479">Metal-binding</keyword>
<keyword evidence="3" id="KW-0862">Zinc</keyword>
<feature type="domain" description="RanBP2-type" evidence="6">
    <location>
        <begin position="213"/>
        <end position="242"/>
    </location>
</feature>
<feature type="domain" description="RanBP2-type" evidence="6">
    <location>
        <begin position="253"/>
        <end position="282"/>
    </location>
</feature>
<dbReference type="AlphaFoldDB" id="A0A8S1U0K1"/>
<dbReference type="PROSITE" id="PS01358">
    <property type="entry name" value="ZF_RANBP2_1"/>
    <property type="match status" value="1"/>
</dbReference>
<proteinExistence type="predicted"/>
<evidence type="ECO:0000256" key="2">
    <source>
        <dbReference type="ARBA" id="ARBA00022771"/>
    </source>
</evidence>
<dbReference type="PROSITE" id="PS50199">
    <property type="entry name" value="ZF_RANBP2_2"/>
    <property type="match status" value="2"/>
</dbReference>
<keyword evidence="8" id="KW-1185">Reference proteome</keyword>
<evidence type="ECO:0000256" key="1">
    <source>
        <dbReference type="ARBA" id="ARBA00022723"/>
    </source>
</evidence>
<dbReference type="Proteomes" id="UP000689195">
    <property type="component" value="Unassembled WGS sequence"/>
</dbReference>
<feature type="region of interest" description="Disordered" evidence="5">
    <location>
        <begin position="152"/>
        <end position="205"/>
    </location>
</feature>
<keyword evidence="2 4" id="KW-0863">Zinc-finger</keyword>
<reference evidence="7" key="1">
    <citation type="submission" date="2021-01" db="EMBL/GenBank/DDBJ databases">
        <authorList>
            <consortium name="Genoscope - CEA"/>
            <person name="William W."/>
        </authorList>
    </citation>
    <scope>NUCLEOTIDE SEQUENCE</scope>
</reference>
<gene>
    <name evidence="7" type="ORF">PPENT_87.1.T0310209</name>
</gene>
<comment type="caution">
    <text evidence="7">The sequence shown here is derived from an EMBL/GenBank/DDBJ whole genome shotgun (WGS) entry which is preliminary data.</text>
</comment>
<feature type="compositionally biased region" description="Low complexity" evidence="5">
    <location>
        <begin position="181"/>
        <end position="196"/>
    </location>
</feature>
<dbReference type="SMART" id="SM00547">
    <property type="entry name" value="ZnF_RBZ"/>
    <property type="match status" value="2"/>
</dbReference>
<dbReference type="OrthoDB" id="308479at2759"/>
<evidence type="ECO:0000259" key="6">
    <source>
        <dbReference type="PROSITE" id="PS50199"/>
    </source>
</evidence>
<dbReference type="EMBL" id="CAJJDO010000031">
    <property type="protein sequence ID" value="CAD8158180.1"/>
    <property type="molecule type" value="Genomic_DNA"/>
</dbReference>
<evidence type="ECO:0000256" key="4">
    <source>
        <dbReference type="PROSITE-ProRule" id="PRU00322"/>
    </source>
</evidence>
<evidence type="ECO:0000256" key="3">
    <source>
        <dbReference type="ARBA" id="ARBA00022833"/>
    </source>
</evidence>
<evidence type="ECO:0000313" key="8">
    <source>
        <dbReference type="Proteomes" id="UP000689195"/>
    </source>
</evidence>